<organism evidence="1 2">
    <name type="scientific">Nocardia goodfellowii</name>
    <dbReference type="NCBI Taxonomy" id="882446"/>
    <lineage>
        <taxon>Bacteria</taxon>
        <taxon>Bacillati</taxon>
        <taxon>Actinomycetota</taxon>
        <taxon>Actinomycetes</taxon>
        <taxon>Mycobacteriales</taxon>
        <taxon>Nocardiaceae</taxon>
        <taxon>Nocardia</taxon>
    </lineage>
</organism>
<comment type="caution">
    <text evidence="1">The sequence shown here is derived from an EMBL/GenBank/DDBJ whole genome shotgun (WGS) entry which is preliminary data.</text>
</comment>
<dbReference type="Proteomes" id="UP001519325">
    <property type="component" value="Unassembled WGS sequence"/>
</dbReference>
<dbReference type="Gene3D" id="2.40.30.100">
    <property type="entry name" value="AF2212/PG0164-like"/>
    <property type="match status" value="1"/>
</dbReference>
<dbReference type="EMBL" id="JAGGMR010000001">
    <property type="protein sequence ID" value="MBP2188483.1"/>
    <property type="molecule type" value="Genomic_DNA"/>
</dbReference>
<protein>
    <recommendedName>
        <fullName evidence="3">DUF1905 domain-containing protein</fullName>
    </recommendedName>
</protein>
<proteinExistence type="predicted"/>
<accession>A0ABS4QBK6</accession>
<name>A0ABS4QBK6_9NOCA</name>
<dbReference type="Pfam" id="PF08922">
    <property type="entry name" value="DUF1905"/>
    <property type="match status" value="1"/>
</dbReference>
<evidence type="ECO:0000313" key="2">
    <source>
        <dbReference type="Proteomes" id="UP001519325"/>
    </source>
</evidence>
<sequence>MASEYSFTAELWEHDGMASWHFVSLPEEVADEIEELYAHRANGFGAVRVQVTIGASRWSTSVFPDKARRTYVLPVKKPIRLAEELTAGSPVRVELAVAI</sequence>
<gene>
    <name evidence="1" type="ORF">BJ987_001384</name>
</gene>
<dbReference type="InterPro" id="IPR015018">
    <property type="entry name" value="DUF1905"/>
</dbReference>
<dbReference type="SUPFAM" id="SSF141694">
    <property type="entry name" value="AF2212/PG0164-like"/>
    <property type="match status" value="1"/>
</dbReference>
<dbReference type="RefSeq" id="WP_307869522.1">
    <property type="nucleotide sequence ID" value="NZ_JAGGMR010000001.1"/>
</dbReference>
<reference evidence="1 2" key="1">
    <citation type="submission" date="2021-03" db="EMBL/GenBank/DDBJ databases">
        <title>Sequencing the genomes of 1000 actinobacteria strains.</title>
        <authorList>
            <person name="Klenk H.-P."/>
        </authorList>
    </citation>
    <scope>NUCLEOTIDE SEQUENCE [LARGE SCALE GENOMIC DNA]</scope>
    <source>
        <strain evidence="1 2">DSM 45516</strain>
    </source>
</reference>
<dbReference type="InterPro" id="IPR037079">
    <property type="entry name" value="AF2212/PG0164-like_sf"/>
</dbReference>
<evidence type="ECO:0008006" key="3">
    <source>
        <dbReference type="Google" id="ProtNLM"/>
    </source>
</evidence>
<evidence type="ECO:0000313" key="1">
    <source>
        <dbReference type="EMBL" id="MBP2188483.1"/>
    </source>
</evidence>
<keyword evidence="2" id="KW-1185">Reference proteome</keyword>